<dbReference type="InterPro" id="IPR036388">
    <property type="entry name" value="WH-like_DNA-bd_sf"/>
</dbReference>
<dbReference type="InterPro" id="IPR013249">
    <property type="entry name" value="RNA_pol_sigma70_r4_t2"/>
</dbReference>
<evidence type="ECO:0000256" key="4">
    <source>
        <dbReference type="ARBA" id="ARBA00023163"/>
    </source>
</evidence>
<dbReference type="SUPFAM" id="SSF88946">
    <property type="entry name" value="Sigma2 domain of RNA polymerase sigma factors"/>
    <property type="match status" value="1"/>
</dbReference>
<dbReference type="InterPro" id="IPR007627">
    <property type="entry name" value="RNA_pol_sigma70_r2"/>
</dbReference>
<evidence type="ECO:0000256" key="1">
    <source>
        <dbReference type="ARBA" id="ARBA00010641"/>
    </source>
</evidence>
<feature type="domain" description="RNA polymerase sigma factor 70 region 4 type 2" evidence="6">
    <location>
        <begin position="118"/>
        <end position="164"/>
    </location>
</feature>
<dbReference type="Proteomes" id="UP000298264">
    <property type="component" value="Unassembled WGS sequence"/>
</dbReference>
<evidence type="ECO:0000259" key="5">
    <source>
        <dbReference type="Pfam" id="PF04542"/>
    </source>
</evidence>
<protein>
    <submittedName>
        <fullName evidence="7">Sigma-70 family RNA polymerase sigma factor</fullName>
    </submittedName>
</protein>
<evidence type="ECO:0000313" key="8">
    <source>
        <dbReference type="Proteomes" id="UP000298264"/>
    </source>
</evidence>
<dbReference type="PANTHER" id="PTHR43133">
    <property type="entry name" value="RNA POLYMERASE ECF-TYPE SIGMA FACTO"/>
    <property type="match status" value="1"/>
</dbReference>
<keyword evidence="3" id="KW-0731">Sigma factor</keyword>
<accession>A0A4R9LUR2</accession>
<dbReference type="InterPro" id="IPR039425">
    <property type="entry name" value="RNA_pol_sigma-70-like"/>
</dbReference>
<comment type="similarity">
    <text evidence="1">Belongs to the sigma-70 factor family. ECF subfamily.</text>
</comment>
<keyword evidence="4" id="KW-0804">Transcription</keyword>
<dbReference type="AlphaFoldDB" id="A0A4R9LUR2"/>
<dbReference type="GO" id="GO:0006352">
    <property type="term" value="P:DNA-templated transcription initiation"/>
    <property type="evidence" value="ECO:0007669"/>
    <property type="project" value="InterPro"/>
</dbReference>
<feature type="domain" description="RNA polymerase sigma-70 region 2" evidence="5">
    <location>
        <begin position="39"/>
        <end position="80"/>
    </location>
</feature>
<dbReference type="Pfam" id="PF08281">
    <property type="entry name" value="Sigma70_r4_2"/>
    <property type="match status" value="1"/>
</dbReference>
<evidence type="ECO:0000313" key="7">
    <source>
        <dbReference type="EMBL" id="TGN14524.1"/>
    </source>
</evidence>
<dbReference type="InterPro" id="IPR013325">
    <property type="entry name" value="RNA_pol_sigma_r2"/>
</dbReference>
<comment type="caution">
    <text evidence="7">The sequence shown here is derived from an EMBL/GenBank/DDBJ whole genome shotgun (WGS) entry which is preliminary data.</text>
</comment>
<name>A0A4R9LUR2_9LEPT</name>
<dbReference type="GO" id="GO:0003677">
    <property type="term" value="F:DNA binding"/>
    <property type="evidence" value="ECO:0007669"/>
    <property type="project" value="InterPro"/>
</dbReference>
<evidence type="ECO:0000259" key="6">
    <source>
        <dbReference type="Pfam" id="PF08281"/>
    </source>
</evidence>
<dbReference type="PANTHER" id="PTHR43133:SF51">
    <property type="entry name" value="RNA POLYMERASE SIGMA FACTOR"/>
    <property type="match status" value="1"/>
</dbReference>
<sequence length="179" mass="20936">MDFQPNDLSERNFEIIVTETKLLVLKTIGETLIDRFDESTEDVLQEVYFRVFKALKKNQFKGEAKLSTWIYTIAKNESNRMNAKRIREEEKAKKYLNSEFYMELIEAQTEKIETSSLISSMLDSVPFVYRKALSLYLEGMSMDEIAKEMSVKQGTVKSRLFRAKIWIRENLMGEVPYGA</sequence>
<dbReference type="InterPro" id="IPR014284">
    <property type="entry name" value="RNA_pol_sigma-70_dom"/>
</dbReference>
<gene>
    <name evidence="7" type="ORF">EHS11_00580</name>
</gene>
<dbReference type="Pfam" id="PF04542">
    <property type="entry name" value="Sigma70_r2"/>
    <property type="match status" value="1"/>
</dbReference>
<keyword evidence="2" id="KW-0805">Transcription regulation</keyword>
<proteinExistence type="inferred from homology"/>
<dbReference type="InterPro" id="IPR013324">
    <property type="entry name" value="RNA_pol_sigma_r3/r4-like"/>
</dbReference>
<dbReference type="Gene3D" id="1.10.10.10">
    <property type="entry name" value="Winged helix-like DNA-binding domain superfamily/Winged helix DNA-binding domain"/>
    <property type="match status" value="1"/>
</dbReference>
<dbReference type="NCBIfam" id="TIGR02937">
    <property type="entry name" value="sigma70-ECF"/>
    <property type="match status" value="1"/>
</dbReference>
<reference evidence="7" key="1">
    <citation type="journal article" date="2019" name="PLoS Negl. Trop. Dis.">
        <title>Revisiting the worldwide diversity of Leptospira species in the environment.</title>
        <authorList>
            <person name="Vincent A.T."/>
            <person name="Schiettekatte O."/>
            <person name="Bourhy P."/>
            <person name="Veyrier F.J."/>
            <person name="Picardeau M."/>
        </authorList>
    </citation>
    <scope>NUCLEOTIDE SEQUENCE [LARGE SCALE GENOMIC DNA]</scope>
    <source>
        <strain evidence="7">201400974</strain>
    </source>
</reference>
<dbReference type="RefSeq" id="WP_135762477.1">
    <property type="nucleotide sequence ID" value="NZ_RQHV01000002.1"/>
</dbReference>
<dbReference type="SUPFAM" id="SSF88659">
    <property type="entry name" value="Sigma3 and sigma4 domains of RNA polymerase sigma factors"/>
    <property type="match status" value="1"/>
</dbReference>
<dbReference type="Gene3D" id="1.10.1740.10">
    <property type="match status" value="1"/>
</dbReference>
<dbReference type="GO" id="GO:0016987">
    <property type="term" value="F:sigma factor activity"/>
    <property type="evidence" value="ECO:0007669"/>
    <property type="project" value="UniProtKB-KW"/>
</dbReference>
<organism evidence="7 8">
    <name type="scientific">Leptospira ilyithenensis</name>
    <dbReference type="NCBI Taxonomy" id="2484901"/>
    <lineage>
        <taxon>Bacteria</taxon>
        <taxon>Pseudomonadati</taxon>
        <taxon>Spirochaetota</taxon>
        <taxon>Spirochaetia</taxon>
        <taxon>Leptospirales</taxon>
        <taxon>Leptospiraceae</taxon>
        <taxon>Leptospira</taxon>
    </lineage>
</organism>
<dbReference type="EMBL" id="RQHV01000002">
    <property type="protein sequence ID" value="TGN14524.1"/>
    <property type="molecule type" value="Genomic_DNA"/>
</dbReference>
<evidence type="ECO:0000256" key="3">
    <source>
        <dbReference type="ARBA" id="ARBA00023082"/>
    </source>
</evidence>
<dbReference type="OrthoDB" id="9795666at2"/>
<evidence type="ECO:0000256" key="2">
    <source>
        <dbReference type="ARBA" id="ARBA00023015"/>
    </source>
</evidence>
<keyword evidence="8" id="KW-1185">Reference proteome</keyword>